<feature type="region of interest" description="Disordered" evidence="1">
    <location>
        <begin position="10"/>
        <end position="31"/>
    </location>
</feature>
<feature type="region of interest" description="Disordered" evidence="1">
    <location>
        <begin position="58"/>
        <end position="126"/>
    </location>
</feature>
<organism evidence="2 3">
    <name type="scientific">Orchesella cincta</name>
    <name type="common">Springtail</name>
    <name type="synonym">Podura cincta</name>
    <dbReference type="NCBI Taxonomy" id="48709"/>
    <lineage>
        <taxon>Eukaryota</taxon>
        <taxon>Metazoa</taxon>
        <taxon>Ecdysozoa</taxon>
        <taxon>Arthropoda</taxon>
        <taxon>Hexapoda</taxon>
        <taxon>Collembola</taxon>
        <taxon>Entomobryomorpha</taxon>
        <taxon>Entomobryoidea</taxon>
        <taxon>Orchesellidae</taxon>
        <taxon>Orchesellinae</taxon>
        <taxon>Orchesella</taxon>
    </lineage>
</organism>
<name>A0A1D2MGW6_ORCCI</name>
<feature type="compositionally biased region" description="Basic and acidic residues" evidence="1">
    <location>
        <begin position="108"/>
        <end position="126"/>
    </location>
</feature>
<keyword evidence="3" id="KW-1185">Reference proteome</keyword>
<feature type="compositionally biased region" description="Low complexity" evidence="1">
    <location>
        <begin position="91"/>
        <end position="106"/>
    </location>
</feature>
<accession>A0A1D2MGW6</accession>
<sequence length="238" mass="28169">MDYHYEARHYYGDTNNRPNNQNPRINPNPTKIWDINDEANFPCPIRCHRLHMEDEDVSYDNKRSYHRQSQRCDYDREDNDFDDNTPPRTQRLNLNLSRRNSTTSSTHHTYDEPRGDQCSKQQPHERQKSLKKVPSCKFCADSDGTCPCPIHLPAVRSRYMRIPVGYAYALYTLLGDLVEDPMELEPYETYVVVNNCKKKFVHMEYGSKKPTAIYMSRCRRIPRTSSTFNMVSKYPLRK</sequence>
<reference evidence="2 3" key="1">
    <citation type="journal article" date="2016" name="Genome Biol. Evol.">
        <title>Gene Family Evolution Reflects Adaptation to Soil Environmental Stressors in the Genome of the Collembolan Orchesella cincta.</title>
        <authorList>
            <person name="Faddeeva-Vakhrusheva A."/>
            <person name="Derks M.F."/>
            <person name="Anvar S.Y."/>
            <person name="Agamennone V."/>
            <person name="Suring W."/>
            <person name="Smit S."/>
            <person name="van Straalen N.M."/>
            <person name="Roelofs D."/>
        </authorList>
    </citation>
    <scope>NUCLEOTIDE SEQUENCE [LARGE SCALE GENOMIC DNA]</scope>
    <source>
        <tissue evidence="2">Mixed pool</tissue>
    </source>
</reference>
<dbReference type="AlphaFoldDB" id="A0A1D2MGW6"/>
<comment type="caution">
    <text evidence="2">The sequence shown here is derived from an EMBL/GenBank/DDBJ whole genome shotgun (WGS) entry which is preliminary data.</text>
</comment>
<dbReference type="EMBL" id="LJIJ01001326">
    <property type="protein sequence ID" value="ODM92114.1"/>
    <property type="molecule type" value="Genomic_DNA"/>
</dbReference>
<dbReference type="Proteomes" id="UP000094527">
    <property type="component" value="Unassembled WGS sequence"/>
</dbReference>
<evidence type="ECO:0000313" key="2">
    <source>
        <dbReference type="EMBL" id="ODM92114.1"/>
    </source>
</evidence>
<gene>
    <name evidence="2" type="ORF">Ocin01_14566</name>
</gene>
<evidence type="ECO:0000313" key="3">
    <source>
        <dbReference type="Proteomes" id="UP000094527"/>
    </source>
</evidence>
<evidence type="ECO:0000256" key="1">
    <source>
        <dbReference type="SAM" id="MobiDB-lite"/>
    </source>
</evidence>
<protein>
    <submittedName>
        <fullName evidence="2">Uncharacterized protein</fullName>
    </submittedName>
</protein>
<feature type="compositionally biased region" description="Low complexity" evidence="1">
    <location>
        <begin position="15"/>
        <end position="29"/>
    </location>
</feature>
<proteinExistence type="predicted"/>